<accession>A0AAV7UM48</accession>
<reference evidence="1" key="1">
    <citation type="journal article" date="2022" name="bioRxiv">
        <title>Sequencing and chromosome-scale assembly of the giantPleurodeles waltlgenome.</title>
        <authorList>
            <person name="Brown T."/>
            <person name="Elewa A."/>
            <person name="Iarovenko S."/>
            <person name="Subramanian E."/>
            <person name="Araus A.J."/>
            <person name="Petzold A."/>
            <person name="Susuki M."/>
            <person name="Suzuki K.-i.T."/>
            <person name="Hayashi T."/>
            <person name="Toyoda A."/>
            <person name="Oliveira C."/>
            <person name="Osipova E."/>
            <person name="Leigh N.D."/>
            <person name="Simon A."/>
            <person name="Yun M.H."/>
        </authorList>
    </citation>
    <scope>NUCLEOTIDE SEQUENCE</scope>
    <source>
        <strain evidence="1">20211129_DDA</strain>
        <tissue evidence="1">Liver</tissue>
    </source>
</reference>
<name>A0AAV7UM48_PLEWA</name>
<sequence length="76" mass="8489">MANSCSDTAMERILQEISAVGRRLDTMDSKITDLSADSKSIRVDIGSFQTTVTDLDHRLHAVKDQMTNLPDHELEL</sequence>
<evidence type="ECO:0000313" key="2">
    <source>
        <dbReference type="Proteomes" id="UP001066276"/>
    </source>
</evidence>
<protein>
    <submittedName>
        <fullName evidence="1">Uncharacterized protein</fullName>
    </submittedName>
</protein>
<dbReference type="Proteomes" id="UP001066276">
    <property type="component" value="Chromosome 3_1"/>
</dbReference>
<dbReference type="AlphaFoldDB" id="A0AAV7UM48"/>
<evidence type="ECO:0000313" key="1">
    <source>
        <dbReference type="EMBL" id="KAJ1189390.1"/>
    </source>
</evidence>
<gene>
    <name evidence="1" type="ORF">NDU88_006135</name>
</gene>
<dbReference type="EMBL" id="JANPWB010000005">
    <property type="protein sequence ID" value="KAJ1189390.1"/>
    <property type="molecule type" value="Genomic_DNA"/>
</dbReference>
<organism evidence="1 2">
    <name type="scientific">Pleurodeles waltl</name>
    <name type="common">Iberian ribbed newt</name>
    <dbReference type="NCBI Taxonomy" id="8319"/>
    <lineage>
        <taxon>Eukaryota</taxon>
        <taxon>Metazoa</taxon>
        <taxon>Chordata</taxon>
        <taxon>Craniata</taxon>
        <taxon>Vertebrata</taxon>
        <taxon>Euteleostomi</taxon>
        <taxon>Amphibia</taxon>
        <taxon>Batrachia</taxon>
        <taxon>Caudata</taxon>
        <taxon>Salamandroidea</taxon>
        <taxon>Salamandridae</taxon>
        <taxon>Pleurodelinae</taxon>
        <taxon>Pleurodeles</taxon>
    </lineage>
</organism>
<comment type="caution">
    <text evidence="1">The sequence shown here is derived from an EMBL/GenBank/DDBJ whole genome shotgun (WGS) entry which is preliminary data.</text>
</comment>
<dbReference type="Gene3D" id="1.20.5.340">
    <property type="match status" value="1"/>
</dbReference>
<keyword evidence="2" id="KW-1185">Reference proteome</keyword>
<proteinExistence type="predicted"/>